<feature type="non-terminal residue" evidence="1">
    <location>
        <position position="1"/>
    </location>
</feature>
<proteinExistence type="predicted"/>
<name>A0A3E2GW80_SCYLI</name>
<evidence type="ECO:0000313" key="2">
    <source>
        <dbReference type="Proteomes" id="UP000258309"/>
    </source>
</evidence>
<dbReference type="OrthoDB" id="3543689at2759"/>
<organism evidence="1 2">
    <name type="scientific">Scytalidium lignicola</name>
    <name type="common">Hyphomycete</name>
    <dbReference type="NCBI Taxonomy" id="5539"/>
    <lineage>
        <taxon>Eukaryota</taxon>
        <taxon>Fungi</taxon>
        <taxon>Dikarya</taxon>
        <taxon>Ascomycota</taxon>
        <taxon>Pezizomycotina</taxon>
        <taxon>Leotiomycetes</taxon>
        <taxon>Leotiomycetes incertae sedis</taxon>
        <taxon>Scytalidium</taxon>
    </lineage>
</organism>
<protein>
    <submittedName>
        <fullName evidence="1">Uncharacterized protein</fullName>
    </submittedName>
</protein>
<gene>
    <name evidence="1" type="ORF">B7463_g11327</name>
</gene>
<reference evidence="1 2" key="1">
    <citation type="submission" date="2018-05" db="EMBL/GenBank/DDBJ databases">
        <title>Draft genome sequence of Scytalidium lignicola DSM 105466, a ubiquitous saprotrophic fungus.</title>
        <authorList>
            <person name="Buettner E."/>
            <person name="Gebauer A.M."/>
            <person name="Hofrichter M."/>
            <person name="Liers C."/>
            <person name="Kellner H."/>
        </authorList>
    </citation>
    <scope>NUCLEOTIDE SEQUENCE [LARGE SCALE GENOMIC DNA]</scope>
    <source>
        <strain evidence="1 2">DSM 105466</strain>
    </source>
</reference>
<dbReference type="AlphaFoldDB" id="A0A3E2GW80"/>
<feature type="non-terminal residue" evidence="1">
    <location>
        <position position="166"/>
    </location>
</feature>
<keyword evidence="2" id="KW-1185">Reference proteome</keyword>
<evidence type="ECO:0000313" key="1">
    <source>
        <dbReference type="EMBL" id="RFU25013.1"/>
    </source>
</evidence>
<dbReference type="Proteomes" id="UP000258309">
    <property type="component" value="Unassembled WGS sequence"/>
</dbReference>
<sequence>MTWFNIDAKANTPADDGVFKGRICSATPDLSLAKEWIRNCHSHGICTSYNAVDDPKDFERECPKLASIYSGSAVTIAAPGAQDSLSEFLQEQKFLVDPLYRPVKLQYQNQEGKPQGTLALWYPGSTSIPGHYGHLKPSYNGSLQAYYKDDPRPPSFLDDRGWTFQE</sequence>
<dbReference type="EMBL" id="NCSJ02000375">
    <property type="protein sequence ID" value="RFU25013.1"/>
    <property type="molecule type" value="Genomic_DNA"/>
</dbReference>
<comment type="caution">
    <text evidence="1">The sequence shown here is derived from an EMBL/GenBank/DDBJ whole genome shotgun (WGS) entry which is preliminary data.</text>
</comment>
<accession>A0A3E2GW80</accession>